<evidence type="ECO:0000313" key="2">
    <source>
        <dbReference type="EMBL" id="KAK7415759.1"/>
    </source>
</evidence>
<sequence length="280" mass="32780">MTPSPLSVLPLELHLLIIDHLAFPDTAHLRATCRFFASLIPTQSSHYVDLIAAEDSVWAVNQRRLTCVYCARMRRASAFTEKQKANKPEYRSCYECEQRSLDPGDRDFTRWSWSEPKNYHRTRFTDEHRKLNVDHIETAICQWCHNYFKRWGRQNAGRGVCSGCFHDNAFELGIWENHRLRNDMKRMKTDVVPSLGGHDVEEWDDIIDEVAFDWWRYLEWIEPPFVVPVWRGGERGVTVRKREEAENLCFLVTLDPIPYNMPLTVANILASEGITINIQP</sequence>
<reference evidence="2 3" key="1">
    <citation type="journal article" date="2025" name="Microbiol. Resour. Announc.">
        <title>Draft genome sequences for Neonectria magnoliae and Neonectria punicea, canker pathogens of Liriodendron tulipifera and Acer saccharum in West Virginia.</title>
        <authorList>
            <person name="Petronek H.M."/>
            <person name="Kasson M.T."/>
            <person name="Metheny A.M."/>
            <person name="Stauder C.M."/>
            <person name="Lovett B."/>
            <person name="Lynch S.C."/>
            <person name="Garnas J.R."/>
            <person name="Kasson L.R."/>
            <person name="Stajich J.E."/>
        </authorList>
    </citation>
    <scope>NUCLEOTIDE SEQUENCE [LARGE SCALE GENOMIC DNA]</scope>
    <source>
        <strain evidence="2 3">NRRL 64653</strain>
    </source>
</reference>
<evidence type="ECO:0000259" key="1">
    <source>
        <dbReference type="PROSITE" id="PS50181"/>
    </source>
</evidence>
<dbReference type="InterPro" id="IPR001810">
    <property type="entry name" value="F-box_dom"/>
</dbReference>
<organism evidence="2 3">
    <name type="scientific">Neonectria punicea</name>
    <dbReference type="NCBI Taxonomy" id="979145"/>
    <lineage>
        <taxon>Eukaryota</taxon>
        <taxon>Fungi</taxon>
        <taxon>Dikarya</taxon>
        <taxon>Ascomycota</taxon>
        <taxon>Pezizomycotina</taxon>
        <taxon>Sordariomycetes</taxon>
        <taxon>Hypocreomycetidae</taxon>
        <taxon>Hypocreales</taxon>
        <taxon>Nectriaceae</taxon>
        <taxon>Neonectria</taxon>
    </lineage>
</organism>
<dbReference type="PROSITE" id="PS50181">
    <property type="entry name" value="FBOX"/>
    <property type="match status" value="1"/>
</dbReference>
<gene>
    <name evidence="2" type="ORF">QQX98_005672</name>
</gene>
<accession>A0ABR1H495</accession>
<protein>
    <recommendedName>
        <fullName evidence="1">F-box domain-containing protein</fullName>
    </recommendedName>
</protein>
<proteinExistence type="predicted"/>
<dbReference type="EMBL" id="JAZAVJ010000078">
    <property type="protein sequence ID" value="KAK7415759.1"/>
    <property type="molecule type" value="Genomic_DNA"/>
</dbReference>
<dbReference type="SUPFAM" id="SSF81383">
    <property type="entry name" value="F-box domain"/>
    <property type="match status" value="1"/>
</dbReference>
<dbReference type="InterPro" id="IPR036047">
    <property type="entry name" value="F-box-like_dom_sf"/>
</dbReference>
<dbReference type="Pfam" id="PF00646">
    <property type="entry name" value="F-box"/>
    <property type="match status" value="1"/>
</dbReference>
<name>A0ABR1H495_9HYPO</name>
<dbReference type="Proteomes" id="UP001498476">
    <property type="component" value="Unassembled WGS sequence"/>
</dbReference>
<comment type="caution">
    <text evidence="2">The sequence shown here is derived from an EMBL/GenBank/DDBJ whole genome shotgun (WGS) entry which is preliminary data.</text>
</comment>
<keyword evidence="3" id="KW-1185">Reference proteome</keyword>
<feature type="domain" description="F-box" evidence="1">
    <location>
        <begin position="3"/>
        <end position="50"/>
    </location>
</feature>
<evidence type="ECO:0000313" key="3">
    <source>
        <dbReference type="Proteomes" id="UP001498476"/>
    </source>
</evidence>